<keyword evidence="1" id="KW-0732">Signal</keyword>
<evidence type="ECO:0000313" key="2">
    <source>
        <dbReference type="EMBL" id="OLV19878.1"/>
    </source>
</evidence>
<organism evidence="2 3">
    <name type="scientific">Deinococcus marmoris</name>
    <dbReference type="NCBI Taxonomy" id="249408"/>
    <lineage>
        <taxon>Bacteria</taxon>
        <taxon>Thermotogati</taxon>
        <taxon>Deinococcota</taxon>
        <taxon>Deinococci</taxon>
        <taxon>Deinococcales</taxon>
        <taxon>Deinococcaceae</taxon>
        <taxon>Deinococcus</taxon>
    </lineage>
</organism>
<dbReference type="AlphaFoldDB" id="A0A1U7P3Z9"/>
<dbReference type="OrthoDB" id="9800666at2"/>
<dbReference type="STRING" id="249408.BOO71_0001330"/>
<dbReference type="PANTHER" id="PTHR39335">
    <property type="entry name" value="BLL4220 PROTEIN"/>
    <property type="match status" value="1"/>
</dbReference>
<dbReference type="EMBL" id="MSTI01000018">
    <property type="protein sequence ID" value="OLV19878.1"/>
    <property type="molecule type" value="Genomic_DNA"/>
</dbReference>
<dbReference type="eggNOG" id="COG4315">
    <property type="taxonomic scope" value="Bacteria"/>
</dbReference>
<dbReference type="InterPro" id="IPR005297">
    <property type="entry name" value="Lipoprotein_repeat"/>
</dbReference>
<accession>A0A1U7P3Z9</accession>
<comment type="caution">
    <text evidence="2">The sequence shown here is derived from an EMBL/GenBank/DDBJ whole genome shotgun (WGS) entry which is preliminary data.</text>
</comment>
<name>A0A1U7P3Z9_9DEIO</name>
<dbReference type="RefSeq" id="WP_075830362.1">
    <property type="nucleotide sequence ID" value="NZ_MSTI01000018.1"/>
</dbReference>
<feature type="signal peptide" evidence="1">
    <location>
        <begin position="1"/>
        <end position="28"/>
    </location>
</feature>
<proteinExistence type="predicted"/>
<sequence>MIKTKTVHTAALALFASLTLASTTLASAATPQLELRQDAKLGSILTGDKGMTVYLYTKDTPGVTNCYEQCAVAWPPLLADALPKLPAGMPGKVTLVKRKDGAQQVAYNGWPLYYWVRDQKAGDTTGQDVGKVWYAVNPGPTVGTARGGELGDYLVAPNGMTLYLFTKDEKSVSTCYDGCATAWPPLLTAYLPAEKGSKLGTTARKDGALQVTYDGKPLYFWAKDSKPGDTTGQNVGKVWFVVKP</sequence>
<dbReference type="Proteomes" id="UP000186607">
    <property type="component" value="Unassembled WGS sequence"/>
</dbReference>
<dbReference type="GO" id="GO:0043448">
    <property type="term" value="P:alkane catabolic process"/>
    <property type="evidence" value="ECO:0007669"/>
    <property type="project" value="TreeGrafter"/>
</dbReference>
<dbReference type="Pfam" id="PF03640">
    <property type="entry name" value="Lipoprotein_15"/>
    <property type="match status" value="4"/>
</dbReference>
<keyword evidence="3" id="KW-1185">Reference proteome</keyword>
<reference evidence="2 3" key="1">
    <citation type="submission" date="2017-01" db="EMBL/GenBank/DDBJ databases">
        <title>Genome Analysis of Deinococcus marmoris KOPRI26562.</title>
        <authorList>
            <person name="Kim J.H."/>
            <person name="Oh H.-M."/>
        </authorList>
    </citation>
    <scope>NUCLEOTIDE SEQUENCE [LARGE SCALE GENOMIC DNA]</scope>
    <source>
        <strain evidence="2 3">KOPRI26562</strain>
    </source>
</reference>
<gene>
    <name evidence="2" type="ORF">BOO71_0001330</name>
</gene>
<evidence type="ECO:0000313" key="3">
    <source>
        <dbReference type="Proteomes" id="UP000186607"/>
    </source>
</evidence>
<evidence type="ECO:0000256" key="1">
    <source>
        <dbReference type="SAM" id="SignalP"/>
    </source>
</evidence>
<protein>
    <submittedName>
        <fullName evidence="2">Lipoprotein</fullName>
    </submittedName>
</protein>
<dbReference type="PANTHER" id="PTHR39335:SF1">
    <property type="entry name" value="BLL4220 PROTEIN"/>
    <property type="match status" value="1"/>
</dbReference>
<feature type="chain" id="PRO_5012143261" evidence="1">
    <location>
        <begin position="29"/>
        <end position="244"/>
    </location>
</feature>
<keyword evidence="2" id="KW-0449">Lipoprotein</keyword>